<dbReference type="RefSeq" id="WP_126480276.1">
    <property type="nucleotide sequence ID" value="NZ_RXNS01000001.1"/>
</dbReference>
<dbReference type="EMBL" id="RXNS01000001">
    <property type="protein sequence ID" value="RTR07154.1"/>
    <property type="molecule type" value="Genomic_DNA"/>
</dbReference>
<evidence type="ECO:0000256" key="12">
    <source>
        <dbReference type="HAMAP-Rule" id="MF_00847"/>
    </source>
</evidence>
<keyword evidence="9 12" id="KW-0810">Translation regulation</keyword>
<keyword evidence="5 12" id="KW-0677">Repeat</keyword>
<keyword evidence="2 12" id="KW-0963">Cytoplasm</keyword>
<accession>A0A431V907</accession>
<dbReference type="PANTHER" id="PTHR43858">
    <property type="entry name" value="ENERGY-DEPENDENT TRANSLATIONAL THROTTLE PROTEIN ETTA"/>
    <property type="match status" value="1"/>
</dbReference>
<sequence length="553" mass="61979">MAQYVYTMNRVGKVVPPKKQILKDISLSFFPGAKIGVLGLNGAGKSTLLRIMAGVDTEFEGEARPMPDINVGYLPQEPELDDAKNVRETVEEALGPIKEAQEKLDGVYAAYAEPDADFDALAAEQARLENIIEAADAHNLERKLEVAAEALRLPPWEAQVGNLSGGERRRVALCRLLLSSPDMLLLDEPTNHLDAESVAWLERFLHDYSGTVVAITHDRYFLDNVAGWILELDRGEGIPFEGNYSQWLEAKEKRLEREAKQEASRQKAIKHELEWVRSNAKGRQAKSKARLNRFEEMQSGDFQKRNETNEIYIPPGPRLGDKVIEFHDVSKRFDDKLLYEDLTFTVPPGAIVGIVGGNGAGKSTLFKLINGTEQPDTGEVVKGETVDIAYVEQLRDALDDKQTVWEAVSDGQDILNINGYEVSSRAYVGRFNFKGNDQQKRLSDLSGGERGRLQLAQTLKQGANVLLLDEPSNDLDIETLRALEEALLAFPGCALVISHDRWFLDRIATHILAFEGESHVEFFEGNYTEYEADHKKRVGDDTPHRMKYKRIDA</sequence>
<evidence type="ECO:0000256" key="10">
    <source>
        <dbReference type="ARBA" id="ARBA00022884"/>
    </source>
</evidence>
<dbReference type="EC" id="3.6.1.-" evidence="12"/>
<dbReference type="InterPro" id="IPR003439">
    <property type="entry name" value="ABC_transporter-like_ATP-bd"/>
</dbReference>
<comment type="catalytic activity">
    <reaction evidence="12">
        <text>ATP + H2O = ADP + phosphate + H(+)</text>
        <dbReference type="Rhea" id="RHEA:13065"/>
        <dbReference type="ChEBI" id="CHEBI:15377"/>
        <dbReference type="ChEBI" id="CHEBI:15378"/>
        <dbReference type="ChEBI" id="CHEBI:30616"/>
        <dbReference type="ChEBI" id="CHEBI:43474"/>
        <dbReference type="ChEBI" id="CHEBI:456216"/>
    </reaction>
</comment>
<keyword evidence="11 12" id="KW-0648">Protein biosynthesis</keyword>
<evidence type="ECO:0000313" key="15">
    <source>
        <dbReference type="Proteomes" id="UP000267400"/>
    </source>
</evidence>
<name>A0A431V907_9GAMM</name>
<evidence type="ECO:0000256" key="3">
    <source>
        <dbReference type="ARBA" id="ARBA00022555"/>
    </source>
</evidence>
<keyword evidence="15" id="KW-1185">Reference proteome</keyword>
<dbReference type="GO" id="GO:0005524">
    <property type="term" value="F:ATP binding"/>
    <property type="evidence" value="ECO:0007669"/>
    <property type="project" value="UniProtKB-UniRule"/>
</dbReference>
<comment type="function">
    <text evidence="12">A translation factor that gates the progression of the 70S ribosomal initiation complex (IC, containing tRNA(fMet) in the P-site) into the translation elongation cycle by using a mechanism sensitive to the ATP/ADP ratio. Binds to the 70S ribosome E-site where it modulates the state of the translating ribosome during subunit translocation. ATP hydrolysis probably frees it from the ribosome, which can enter the elongation phase.</text>
</comment>
<evidence type="ECO:0000256" key="4">
    <source>
        <dbReference type="ARBA" id="ARBA00022730"/>
    </source>
</evidence>
<dbReference type="FunFam" id="3.40.50.300:FF:000011">
    <property type="entry name" value="Putative ABC transporter ATP-binding component"/>
    <property type="match status" value="1"/>
</dbReference>
<comment type="caution">
    <text evidence="14">The sequence shown here is derived from an EMBL/GenBank/DDBJ whole genome shotgun (WGS) entry which is preliminary data.</text>
</comment>
<dbReference type="GO" id="GO:0005737">
    <property type="term" value="C:cytoplasm"/>
    <property type="evidence" value="ECO:0007669"/>
    <property type="project" value="UniProtKB-SubCell"/>
</dbReference>
<dbReference type="GO" id="GO:0000049">
    <property type="term" value="F:tRNA binding"/>
    <property type="evidence" value="ECO:0007669"/>
    <property type="project" value="UniProtKB-UniRule"/>
</dbReference>
<feature type="domain" description="ABC transporter" evidence="13">
    <location>
        <begin position="6"/>
        <end position="259"/>
    </location>
</feature>
<comment type="similarity">
    <text evidence="1 12">Belongs to the ABC transporter superfamily. ABCF family. Translational throttle EttA subfamily.</text>
</comment>
<dbReference type="FunFam" id="3.40.50.300:FF:000183">
    <property type="entry name" value="ABC transporter ATP-binding protein yjjK"/>
    <property type="match status" value="1"/>
</dbReference>
<comment type="subcellular location">
    <subcellularLocation>
        <location evidence="12">Cytoplasm</location>
    </subcellularLocation>
    <text evidence="12">Associates with ribosomes and polysomes.</text>
</comment>
<dbReference type="Gene3D" id="3.40.50.300">
    <property type="entry name" value="P-loop containing nucleotide triphosphate hydrolases"/>
    <property type="match status" value="2"/>
</dbReference>
<dbReference type="InterPro" id="IPR022374">
    <property type="entry name" value="EttA"/>
</dbReference>
<gene>
    <name evidence="12 14" type="primary">ettA</name>
    <name evidence="14" type="ORF">EKG36_01510</name>
</gene>
<keyword evidence="6 12" id="KW-0547">Nucleotide-binding</keyword>
<evidence type="ECO:0000259" key="13">
    <source>
        <dbReference type="PROSITE" id="PS50893"/>
    </source>
</evidence>
<dbReference type="PROSITE" id="PS50893">
    <property type="entry name" value="ABC_TRANSPORTER_2"/>
    <property type="match status" value="2"/>
</dbReference>
<comment type="subunit">
    <text evidence="12">Monomer. Probably contacts ribosomal proteins L1, L5, L33 and S7, the 16S and 23S rRNA and the P-site containing tRNA(fMet).</text>
</comment>
<keyword evidence="7 12" id="KW-0378">Hydrolase</keyword>
<evidence type="ECO:0000256" key="8">
    <source>
        <dbReference type="ARBA" id="ARBA00022840"/>
    </source>
</evidence>
<dbReference type="OrthoDB" id="6130096at2"/>
<feature type="region of interest" description="Arm" evidence="12">
    <location>
        <begin position="95"/>
        <end position="139"/>
    </location>
</feature>
<evidence type="ECO:0000256" key="7">
    <source>
        <dbReference type="ARBA" id="ARBA00022801"/>
    </source>
</evidence>
<evidence type="ECO:0000256" key="6">
    <source>
        <dbReference type="ARBA" id="ARBA00022741"/>
    </source>
</evidence>
<dbReference type="Proteomes" id="UP000267400">
    <property type="component" value="Unassembled WGS sequence"/>
</dbReference>
<dbReference type="InterPro" id="IPR027417">
    <property type="entry name" value="P-loop_NTPase"/>
</dbReference>
<dbReference type="GO" id="GO:0045900">
    <property type="term" value="P:negative regulation of translational elongation"/>
    <property type="evidence" value="ECO:0007669"/>
    <property type="project" value="UniProtKB-UniRule"/>
</dbReference>
<dbReference type="SMART" id="SM00382">
    <property type="entry name" value="AAA"/>
    <property type="match status" value="2"/>
</dbReference>
<dbReference type="InterPro" id="IPR032781">
    <property type="entry name" value="ABC_tran_Xtn"/>
</dbReference>
<evidence type="ECO:0000256" key="5">
    <source>
        <dbReference type="ARBA" id="ARBA00022737"/>
    </source>
</evidence>
<dbReference type="GO" id="GO:0043022">
    <property type="term" value="F:ribosome binding"/>
    <property type="evidence" value="ECO:0007669"/>
    <property type="project" value="UniProtKB-UniRule"/>
</dbReference>
<dbReference type="AlphaFoldDB" id="A0A431V907"/>
<dbReference type="CDD" id="cd03221">
    <property type="entry name" value="ABCF_EF-3"/>
    <property type="match status" value="2"/>
</dbReference>
<protein>
    <recommendedName>
        <fullName evidence="12">Energy-dependent translational throttle protein EttA</fullName>
        <ecNumber evidence="12">3.6.1.-</ecNumber>
    </recommendedName>
    <alternativeName>
        <fullName evidence="12">Translational regulatory factor EttA</fullName>
    </alternativeName>
</protein>
<dbReference type="NCBIfam" id="TIGR03719">
    <property type="entry name" value="ABC_ABC_ChvD"/>
    <property type="match status" value="1"/>
</dbReference>
<dbReference type="NCBIfam" id="NF008775">
    <property type="entry name" value="PRK11819.1"/>
    <property type="match status" value="1"/>
</dbReference>
<dbReference type="PROSITE" id="PS00211">
    <property type="entry name" value="ABC_TRANSPORTER_1"/>
    <property type="match status" value="1"/>
</dbReference>
<dbReference type="Pfam" id="PF12848">
    <property type="entry name" value="ABC_tran_Xtn"/>
    <property type="match status" value="1"/>
</dbReference>
<feature type="domain" description="ABC transporter" evidence="13">
    <location>
        <begin position="324"/>
        <end position="550"/>
    </location>
</feature>
<dbReference type="GO" id="GO:0019843">
    <property type="term" value="F:rRNA binding"/>
    <property type="evidence" value="ECO:0007669"/>
    <property type="project" value="UniProtKB-UniRule"/>
</dbReference>
<evidence type="ECO:0000256" key="2">
    <source>
        <dbReference type="ARBA" id="ARBA00022490"/>
    </source>
</evidence>
<evidence type="ECO:0000256" key="1">
    <source>
        <dbReference type="ARBA" id="ARBA00005868"/>
    </source>
</evidence>
<keyword evidence="10 12" id="KW-0694">RNA-binding</keyword>
<comment type="domain">
    <text evidence="12">The arm domain is inserted in the first ABC transporter domain. Probably contacts ribosomal protein L1.</text>
</comment>
<evidence type="ECO:0000256" key="9">
    <source>
        <dbReference type="ARBA" id="ARBA00022845"/>
    </source>
</evidence>
<feature type="region of interest" description="PtIM" evidence="12">
    <location>
        <begin position="242"/>
        <end position="322"/>
    </location>
</feature>
<dbReference type="InterPro" id="IPR003593">
    <property type="entry name" value="AAA+_ATPase"/>
</dbReference>
<keyword evidence="3 12" id="KW-0820">tRNA-binding</keyword>
<evidence type="ECO:0000256" key="11">
    <source>
        <dbReference type="ARBA" id="ARBA00022917"/>
    </source>
</evidence>
<dbReference type="GO" id="GO:0016887">
    <property type="term" value="F:ATP hydrolysis activity"/>
    <property type="evidence" value="ECO:0007669"/>
    <property type="project" value="UniProtKB-UniRule"/>
</dbReference>
<proteinExistence type="inferred from homology"/>
<comment type="domain">
    <text evidence="12">The P-site tRNA interaction motif (PtIM domain) probably interacts with the P-site tRNA(fMet) as well as the 23S rRNA.</text>
</comment>
<reference evidence="14 15" key="1">
    <citation type="submission" date="2018-12" db="EMBL/GenBank/DDBJ databases">
        <authorList>
            <person name="Yu L."/>
        </authorList>
    </citation>
    <scope>NUCLEOTIDE SEQUENCE [LARGE SCALE GENOMIC DNA]</scope>
    <source>
        <strain evidence="14 15">11S</strain>
    </source>
</reference>
<evidence type="ECO:0000313" key="14">
    <source>
        <dbReference type="EMBL" id="RTR07154.1"/>
    </source>
</evidence>
<dbReference type="PANTHER" id="PTHR43858:SF1">
    <property type="entry name" value="ABC TRANSPORTER-RELATED PROTEIN"/>
    <property type="match status" value="1"/>
</dbReference>
<feature type="binding site" evidence="12">
    <location>
        <begin position="39"/>
        <end position="46"/>
    </location>
    <ligand>
        <name>ATP</name>
        <dbReference type="ChEBI" id="CHEBI:30616"/>
        <label>1</label>
    </ligand>
</feature>
<dbReference type="SUPFAM" id="SSF52540">
    <property type="entry name" value="P-loop containing nucleoside triphosphate hydrolases"/>
    <property type="match status" value="2"/>
</dbReference>
<dbReference type="GO" id="GO:0006412">
    <property type="term" value="P:translation"/>
    <property type="evidence" value="ECO:0007669"/>
    <property type="project" value="UniProtKB-KW"/>
</dbReference>
<dbReference type="Pfam" id="PF00005">
    <property type="entry name" value="ABC_tran"/>
    <property type="match status" value="2"/>
</dbReference>
<keyword evidence="4 12" id="KW-0699">rRNA-binding</keyword>
<dbReference type="HAMAP" id="MF_00847">
    <property type="entry name" value="EttA"/>
    <property type="match status" value="1"/>
</dbReference>
<dbReference type="InterPro" id="IPR017871">
    <property type="entry name" value="ABC_transporter-like_CS"/>
</dbReference>
<organism evidence="14 15">
    <name type="scientific">Halomonas nitroreducens</name>
    <dbReference type="NCBI Taxonomy" id="447425"/>
    <lineage>
        <taxon>Bacteria</taxon>
        <taxon>Pseudomonadati</taxon>
        <taxon>Pseudomonadota</taxon>
        <taxon>Gammaproteobacteria</taxon>
        <taxon>Oceanospirillales</taxon>
        <taxon>Halomonadaceae</taxon>
        <taxon>Halomonas</taxon>
    </lineage>
</organism>
<feature type="binding site" evidence="12">
    <location>
        <begin position="356"/>
        <end position="363"/>
    </location>
    <ligand>
        <name>ATP</name>
        <dbReference type="ChEBI" id="CHEBI:30616"/>
        <label>2</label>
    </ligand>
</feature>
<keyword evidence="8 12" id="KW-0067">ATP-binding</keyword>